<gene>
    <name evidence="1" type="ORF">GCM10010960_02900</name>
</gene>
<comment type="caution">
    <text evidence="1">The sequence shown here is derived from an EMBL/GenBank/DDBJ whole genome shotgun (WGS) entry which is preliminary data.</text>
</comment>
<reference evidence="1" key="1">
    <citation type="journal article" date="2014" name="Int. J. Syst. Evol. Microbiol.">
        <title>Complete genome sequence of Corynebacterium casei LMG S-19264T (=DSM 44701T), isolated from a smear-ripened cheese.</title>
        <authorList>
            <consortium name="US DOE Joint Genome Institute (JGI-PGF)"/>
            <person name="Walter F."/>
            <person name="Albersmeier A."/>
            <person name="Kalinowski J."/>
            <person name="Ruckert C."/>
        </authorList>
    </citation>
    <scope>NUCLEOTIDE SEQUENCE</scope>
    <source>
        <strain evidence="1">CGMCC 1.12726</strain>
    </source>
</reference>
<protein>
    <submittedName>
        <fullName evidence="1">Uncharacterized protein</fullName>
    </submittedName>
</protein>
<dbReference type="EMBL" id="BMFO01000001">
    <property type="protein sequence ID" value="GGF84199.1"/>
    <property type="molecule type" value="Genomic_DNA"/>
</dbReference>
<dbReference type="RefSeq" id="WP_188446994.1">
    <property type="nucleotide sequence ID" value="NZ_BMFO01000001.1"/>
</dbReference>
<evidence type="ECO:0000313" key="1">
    <source>
        <dbReference type="EMBL" id="GGF84199.1"/>
    </source>
</evidence>
<accession>A0A917CCE8</accession>
<keyword evidence="2" id="KW-1185">Reference proteome</keyword>
<proteinExistence type="predicted"/>
<sequence>MTDSTESFYKNITLNDVQLASAYYPILIDLAKHKHCLTYSELVERAKQTYPSKEAVQNAIAVSAGRKLDVVRIFTAERNLPDLTCLIINKNAGECGSGFTDHFDPIAAREKVFAFDWSTVSPDFDGFIEHTATSITPRKRIKLPAARELMSQYYSAHKAQLPPGITKKRELILDLLMDGFTPAEAFAQASAGAT</sequence>
<organism evidence="1 2">
    <name type="scientific">Arenimonas maotaiensis</name>
    <dbReference type="NCBI Taxonomy" id="1446479"/>
    <lineage>
        <taxon>Bacteria</taxon>
        <taxon>Pseudomonadati</taxon>
        <taxon>Pseudomonadota</taxon>
        <taxon>Gammaproteobacteria</taxon>
        <taxon>Lysobacterales</taxon>
        <taxon>Lysobacteraceae</taxon>
        <taxon>Arenimonas</taxon>
    </lineage>
</organism>
<dbReference type="Proteomes" id="UP000632858">
    <property type="component" value="Unassembled WGS sequence"/>
</dbReference>
<evidence type="ECO:0000313" key="2">
    <source>
        <dbReference type="Proteomes" id="UP000632858"/>
    </source>
</evidence>
<reference evidence="1" key="2">
    <citation type="submission" date="2020-09" db="EMBL/GenBank/DDBJ databases">
        <authorList>
            <person name="Sun Q."/>
            <person name="Zhou Y."/>
        </authorList>
    </citation>
    <scope>NUCLEOTIDE SEQUENCE</scope>
    <source>
        <strain evidence="1">CGMCC 1.12726</strain>
    </source>
</reference>
<name>A0A917CCE8_9GAMM</name>
<dbReference type="AlphaFoldDB" id="A0A917CCE8"/>